<dbReference type="PANTHER" id="PTHR33542">
    <property type="entry name" value="SIROHYDROCHLORIN FERROCHELATASE, CHLOROPLASTIC"/>
    <property type="match status" value="1"/>
</dbReference>
<dbReference type="Pfam" id="PF01903">
    <property type="entry name" value="CbiX"/>
    <property type="match status" value="1"/>
</dbReference>
<dbReference type="Gene3D" id="3.40.50.1400">
    <property type="match status" value="1"/>
</dbReference>
<name>A0A3B1BNG6_9ZZZZ</name>
<organism evidence="3">
    <name type="scientific">hydrothermal vent metagenome</name>
    <dbReference type="NCBI Taxonomy" id="652676"/>
    <lineage>
        <taxon>unclassified sequences</taxon>
        <taxon>metagenomes</taxon>
        <taxon>ecological metagenomes</taxon>
    </lineage>
</organism>
<evidence type="ECO:0000313" key="3">
    <source>
        <dbReference type="EMBL" id="VAX19886.1"/>
    </source>
</evidence>
<evidence type="ECO:0008006" key="4">
    <source>
        <dbReference type="Google" id="ProtNLM"/>
    </source>
</evidence>
<dbReference type="SUPFAM" id="SSF53800">
    <property type="entry name" value="Chelatase"/>
    <property type="match status" value="1"/>
</dbReference>
<dbReference type="PANTHER" id="PTHR33542:SF3">
    <property type="entry name" value="SIROHYDROCHLORIN FERROCHELATASE, CHLOROPLASTIC"/>
    <property type="match status" value="1"/>
</dbReference>
<dbReference type="GO" id="GO:0016829">
    <property type="term" value="F:lyase activity"/>
    <property type="evidence" value="ECO:0007669"/>
    <property type="project" value="UniProtKB-KW"/>
</dbReference>
<dbReference type="EMBL" id="UOGE01000049">
    <property type="protein sequence ID" value="VAX19886.1"/>
    <property type="molecule type" value="Genomic_DNA"/>
</dbReference>
<dbReference type="InterPro" id="IPR002762">
    <property type="entry name" value="CbiX-like"/>
</dbReference>
<keyword evidence="2" id="KW-0456">Lyase</keyword>
<gene>
    <name evidence="3" type="ORF">MNBD_NITROSPINAE02-759</name>
</gene>
<dbReference type="AlphaFoldDB" id="A0A3B1BNG6"/>
<dbReference type="GO" id="GO:0046872">
    <property type="term" value="F:metal ion binding"/>
    <property type="evidence" value="ECO:0007669"/>
    <property type="project" value="UniProtKB-KW"/>
</dbReference>
<reference evidence="3" key="1">
    <citation type="submission" date="2018-06" db="EMBL/GenBank/DDBJ databases">
        <authorList>
            <person name="Zhirakovskaya E."/>
        </authorList>
    </citation>
    <scope>NUCLEOTIDE SEQUENCE</scope>
</reference>
<evidence type="ECO:0000256" key="2">
    <source>
        <dbReference type="ARBA" id="ARBA00023239"/>
    </source>
</evidence>
<keyword evidence="1" id="KW-0479">Metal-binding</keyword>
<proteinExistence type="predicted"/>
<evidence type="ECO:0000256" key="1">
    <source>
        <dbReference type="ARBA" id="ARBA00022723"/>
    </source>
</evidence>
<protein>
    <recommendedName>
        <fullName evidence="4">Sirohydrochlorin cobaltochelatase</fullName>
    </recommendedName>
</protein>
<dbReference type="InterPro" id="IPR050963">
    <property type="entry name" value="Sirohydro_Cobaltochel/CbiX"/>
</dbReference>
<dbReference type="CDD" id="cd03416">
    <property type="entry name" value="CbiX_SirB_N"/>
    <property type="match status" value="1"/>
</dbReference>
<accession>A0A3B1BNG6</accession>
<sequence length="129" mass="14362">MRGEKSGVVLFAHGSDDPGWKIPFINIERRLAEKLGDNTLVRTAFLRQCEPDIFTVADEMNSGHCQNITIAPVFLAAGNHVMKDFPAIAKSLEEKYPNINFEWTDAIGQWPEAQEALAMALMEKVTGQT</sequence>